<dbReference type="Proteomes" id="UP001223144">
    <property type="component" value="Unassembled WGS sequence"/>
</dbReference>
<proteinExistence type="predicted"/>
<keyword evidence="2" id="KW-1185">Reference proteome</keyword>
<gene>
    <name evidence="1" type="ORF">QCN29_26925</name>
</gene>
<evidence type="ECO:0000313" key="1">
    <source>
        <dbReference type="EMBL" id="MDH2392346.1"/>
    </source>
</evidence>
<comment type="caution">
    <text evidence="1">The sequence shown here is derived from an EMBL/GenBank/DDBJ whole genome shotgun (WGS) entry which is preliminary data.</text>
</comment>
<reference evidence="1 2" key="1">
    <citation type="submission" date="2023-04" db="EMBL/GenBank/DDBJ databases">
        <title>Streptomyces chengmaiensis sp. nov. isolated from the stem of mangrove plant in Hainan.</title>
        <authorList>
            <person name="Huang X."/>
            <person name="Zhou S."/>
            <person name="Chu X."/>
            <person name="Xie Y."/>
            <person name="Lin Y."/>
        </authorList>
    </citation>
    <scope>NUCLEOTIDE SEQUENCE [LARGE SCALE GENOMIC DNA]</scope>
    <source>
        <strain evidence="1 2">HNM0663</strain>
    </source>
</reference>
<protein>
    <submittedName>
        <fullName evidence="1">Uncharacterized protein</fullName>
    </submittedName>
</protein>
<evidence type="ECO:0000313" key="2">
    <source>
        <dbReference type="Proteomes" id="UP001223144"/>
    </source>
</evidence>
<dbReference type="RefSeq" id="WP_279931399.1">
    <property type="nucleotide sequence ID" value="NZ_JARWBG010000040.1"/>
</dbReference>
<accession>A0ABT6HUF0</accession>
<sequence>MTTTIIRLGDDRATTHTVQTVPVDTGTCSHGHDSCGKPGVLAVRNTIDQQRPAESSTMRVTVCAEHLDGAAHMHQAWVASARELQDPAKRAEFLAAAGVR</sequence>
<dbReference type="EMBL" id="JARWBG010000040">
    <property type="protein sequence ID" value="MDH2392346.1"/>
    <property type="molecule type" value="Genomic_DNA"/>
</dbReference>
<name>A0ABT6HUF0_9ACTN</name>
<organism evidence="1 2">
    <name type="scientific">Streptomyces chengmaiensis</name>
    <dbReference type="NCBI Taxonomy" id="3040919"/>
    <lineage>
        <taxon>Bacteria</taxon>
        <taxon>Bacillati</taxon>
        <taxon>Actinomycetota</taxon>
        <taxon>Actinomycetes</taxon>
        <taxon>Kitasatosporales</taxon>
        <taxon>Streptomycetaceae</taxon>
        <taxon>Streptomyces</taxon>
    </lineage>
</organism>